<dbReference type="KEGG" id="pfer:IRI77_00805"/>
<reference evidence="1 2" key="1">
    <citation type="submission" date="2020-10" db="EMBL/GenBank/DDBJ databases">
        <title>Complete genome sequence of Paludibaculum fermentans P105T, a facultatively anaerobic acidobacterium capable of dissimilatory Fe(III) reduction.</title>
        <authorList>
            <person name="Dedysh S.N."/>
            <person name="Beletsky A.V."/>
            <person name="Kulichevskaya I.S."/>
            <person name="Mardanov A.V."/>
            <person name="Ravin N.V."/>
        </authorList>
    </citation>
    <scope>NUCLEOTIDE SEQUENCE [LARGE SCALE GENOMIC DNA]</scope>
    <source>
        <strain evidence="1 2">P105</strain>
    </source>
</reference>
<evidence type="ECO:0000313" key="2">
    <source>
        <dbReference type="Proteomes" id="UP000593892"/>
    </source>
</evidence>
<gene>
    <name evidence="1" type="ORF">IRI77_00805</name>
</gene>
<dbReference type="GO" id="GO:0016740">
    <property type="term" value="F:transferase activity"/>
    <property type="evidence" value="ECO:0007669"/>
    <property type="project" value="UniProtKB-KW"/>
</dbReference>
<dbReference type="RefSeq" id="WP_194450196.1">
    <property type="nucleotide sequence ID" value="NZ_CP063849.1"/>
</dbReference>
<dbReference type="AlphaFoldDB" id="A0A7S7NRV9"/>
<dbReference type="Pfam" id="PF08843">
    <property type="entry name" value="AbiEii"/>
    <property type="match status" value="1"/>
</dbReference>
<name>A0A7S7NRV9_PALFE</name>
<dbReference type="EMBL" id="CP063849">
    <property type="protein sequence ID" value="QOY88534.1"/>
    <property type="molecule type" value="Genomic_DNA"/>
</dbReference>
<keyword evidence="1" id="KW-0808">Transferase</keyword>
<evidence type="ECO:0000313" key="1">
    <source>
        <dbReference type="EMBL" id="QOY88534.1"/>
    </source>
</evidence>
<accession>A0A7S7NRV9</accession>
<organism evidence="1 2">
    <name type="scientific">Paludibaculum fermentans</name>
    <dbReference type="NCBI Taxonomy" id="1473598"/>
    <lineage>
        <taxon>Bacteria</taxon>
        <taxon>Pseudomonadati</taxon>
        <taxon>Acidobacteriota</taxon>
        <taxon>Terriglobia</taxon>
        <taxon>Bryobacterales</taxon>
        <taxon>Bryobacteraceae</taxon>
        <taxon>Paludibaculum</taxon>
    </lineage>
</organism>
<protein>
    <submittedName>
        <fullName evidence="1">Nucleotidyl transferase AbiEii/AbiGii toxin family protein</fullName>
    </submittedName>
</protein>
<keyword evidence="2" id="KW-1185">Reference proteome</keyword>
<proteinExistence type="predicted"/>
<dbReference type="Proteomes" id="UP000593892">
    <property type="component" value="Chromosome"/>
</dbReference>
<sequence length="283" mass="31862">MTTSRQYNSGAALRTSLEERLKRSAHEEAVDLQRLRRQVAFDRFLARLFQDRQTDWVLKGGYAMELRFHAARATKDLDFTVRAKSSGVLGYLQEAGALDIGDFFSFRIGEATMDLDGAPYGGARYPVEAILGSRTFVKFHLDVGVGDIIVEPLEFVRTRDWLAFAGVPPPDVPMIQREQQFAEKLHAYTLPRPAAPNSRVRDLVDLVLLIRSGTLEQTRVVGSLRETFARRDTHQIPRKLEAPPESWVAPFAALAEECSLDVSVSEAFSDLTRYFDGLEEVNL</sequence>
<dbReference type="InterPro" id="IPR014942">
    <property type="entry name" value="AbiEii"/>
</dbReference>